<protein>
    <submittedName>
        <fullName evidence="5">GntR family transcriptional regulator</fullName>
    </submittedName>
</protein>
<dbReference type="CDD" id="cd07377">
    <property type="entry name" value="WHTH_GntR"/>
    <property type="match status" value="1"/>
</dbReference>
<dbReference type="PROSITE" id="PS50949">
    <property type="entry name" value="HTH_GNTR"/>
    <property type="match status" value="1"/>
</dbReference>
<dbReference type="PRINTS" id="PR00035">
    <property type="entry name" value="HTHGNTR"/>
</dbReference>
<dbReference type="Gene3D" id="3.40.1410.10">
    <property type="entry name" value="Chorismate lyase-like"/>
    <property type="match status" value="1"/>
</dbReference>
<evidence type="ECO:0000256" key="2">
    <source>
        <dbReference type="ARBA" id="ARBA00023125"/>
    </source>
</evidence>
<dbReference type="Proteomes" id="UP001501074">
    <property type="component" value="Unassembled WGS sequence"/>
</dbReference>
<accession>A0ABP6ZSV6</accession>
<dbReference type="SMART" id="SM00866">
    <property type="entry name" value="UTRA"/>
    <property type="match status" value="1"/>
</dbReference>
<organism evidence="5 6">
    <name type="scientific">Kineosporia mesophila</name>
    <dbReference type="NCBI Taxonomy" id="566012"/>
    <lineage>
        <taxon>Bacteria</taxon>
        <taxon>Bacillati</taxon>
        <taxon>Actinomycetota</taxon>
        <taxon>Actinomycetes</taxon>
        <taxon>Kineosporiales</taxon>
        <taxon>Kineosporiaceae</taxon>
        <taxon>Kineosporia</taxon>
    </lineage>
</organism>
<keyword evidence="2" id="KW-0238">DNA-binding</keyword>
<dbReference type="Gene3D" id="1.10.10.10">
    <property type="entry name" value="Winged helix-like DNA-binding domain superfamily/Winged helix DNA-binding domain"/>
    <property type="match status" value="1"/>
</dbReference>
<dbReference type="InterPro" id="IPR028978">
    <property type="entry name" value="Chorismate_lyase_/UTRA_dom_sf"/>
</dbReference>
<feature type="domain" description="HTH gntR-type" evidence="4">
    <location>
        <begin position="1"/>
        <end position="66"/>
    </location>
</feature>
<dbReference type="SUPFAM" id="SSF64288">
    <property type="entry name" value="Chorismate lyase-like"/>
    <property type="match status" value="1"/>
</dbReference>
<dbReference type="Pfam" id="PF07702">
    <property type="entry name" value="UTRA"/>
    <property type="match status" value="1"/>
</dbReference>
<dbReference type="InterPro" id="IPR011663">
    <property type="entry name" value="UTRA"/>
</dbReference>
<comment type="caution">
    <text evidence="5">The sequence shown here is derived from an EMBL/GenBank/DDBJ whole genome shotgun (WGS) entry which is preliminary data.</text>
</comment>
<dbReference type="SUPFAM" id="SSF46785">
    <property type="entry name" value="Winged helix' DNA-binding domain"/>
    <property type="match status" value="1"/>
</dbReference>
<dbReference type="InterPro" id="IPR000524">
    <property type="entry name" value="Tscrpt_reg_HTH_GntR"/>
</dbReference>
<dbReference type="InterPro" id="IPR036388">
    <property type="entry name" value="WH-like_DNA-bd_sf"/>
</dbReference>
<keyword evidence="6" id="KW-1185">Reference proteome</keyword>
<proteinExistence type="predicted"/>
<evidence type="ECO:0000256" key="3">
    <source>
        <dbReference type="ARBA" id="ARBA00023163"/>
    </source>
</evidence>
<reference evidence="6" key="1">
    <citation type="journal article" date="2019" name="Int. J. Syst. Evol. Microbiol.">
        <title>The Global Catalogue of Microorganisms (GCM) 10K type strain sequencing project: providing services to taxonomists for standard genome sequencing and annotation.</title>
        <authorList>
            <consortium name="The Broad Institute Genomics Platform"/>
            <consortium name="The Broad Institute Genome Sequencing Center for Infectious Disease"/>
            <person name="Wu L."/>
            <person name="Ma J."/>
        </authorList>
    </citation>
    <scope>NUCLEOTIDE SEQUENCE [LARGE SCALE GENOMIC DNA]</scope>
    <source>
        <strain evidence="6">JCM 16902</strain>
    </source>
</reference>
<name>A0ABP6ZSV6_9ACTN</name>
<evidence type="ECO:0000313" key="6">
    <source>
        <dbReference type="Proteomes" id="UP001501074"/>
    </source>
</evidence>
<dbReference type="PANTHER" id="PTHR44846">
    <property type="entry name" value="MANNOSYL-D-GLYCERATE TRANSPORT/METABOLISM SYSTEM REPRESSOR MNGR-RELATED"/>
    <property type="match status" value="1"/>
</dbReference>
<dbReference type="PANTHER" id="PTHR44846:SF1">
    <property type="entry name" value="MANNOSYL-D-GLYCERATE TRANSPORT_METABOLISM SYSTEM REPRESSOR MNGR-RELATED"/>
    <property type="match status" value="1"/>
</dbReference>
<evidence type="ECO:0000259" key="4">
    <source>
        <dbReference type="PROSITE" id="PS50949"/>
    </source>
</evidence>
<dbReference type="RefSeq" id="WP_269326446.1">
    <property type="nucleotide sequence ID" value="NZ_BAAAZO010000006.1"/>
</dbReference>
<gene>
    <name evidence="5" type="ORF">GCM10022223_39490</name>
</gene>
<dbReference type="InterPro" id="IPR050679">
    <property type="entry name" value="Bact_HTH_transcr_reg"/>
</dbReference>
<dbReference type="SMART" id="SM00345">
    <property type="entry name" value="HTH_GNTR"/>
    <property type="match status" value="1"/>
</dbReference>
<dbReference type="EMBL" id="BAAAZO010000006">
    <property type="protein sequence ID" value="GAA3618781.1"/>
    <property type="molecule type" value="Genomic_DNA"/>
</dbReference>
<dbReference type="InterPro" id="IPR036390">
    <property type="entry name" value="WH_DNA-bd_sf"/>
</dbReference>
<keyword evidence="1" id="KW-0805">Transcription regulation</keyword>
<evidence type="ECO:0000256" key="1">
    <source>
        <dbReference type="ARBA" id="ARBA00023015"/>
    </source>
</evidence>
<keyword evidence="3" id="KW-0804">Transcription</keyword>
<sequence length="235" mass="25967">MKRVWVRDQLRQLIDDNPPGALIPSERELSEQFGVSRPTLRAAIEELARDGLLVRHPGRGTFTKVRPVSQPLTVRPPEFAVPPAEGTWLSRVEEFTVAAAGPRLGARLNISPASEALTVRRLRITDDEPMAIEHISLPAALVPGIRPDDFETGSLYQVLRQRFGVAVATAVQTTEATVTDATESALLEVPVYAPALLFERTTKDADGRVVEYTRSIYRGDRYRITAQLRLDDSSG</sequence>
<evidence type="ECO:0000313" key="5">
    <source>
        <dbReference type="EMBL" id="GAA3618781.1"/>
    </source>
</evidence>
<dbReference type="Pfam" id="PF00392">
    <property type="entry name" value="GntR"/>
    <property type="match status" value="1"/>
</dbReference>